<evidence type="ECO:0000256" key="2">
    <source>
        <dbReference type="SAM" id="Phobius"/>
    </source>
</evidence>
<keyword evidence="2" id="KW-1133">Transmembrane helix</keyword>
<evidence type="ECO:0000256" key="1">
    <source>
        <dbReference type="SAM" id="MobiDB-lite"/>
    </source>
</evidence>
<proteinExistence type="predicted"/>
<dbReference type="Pfam" id="PF19909">
    <property type="entry name" value="DUF6382"/>
    <property type="match status" value="1"/>
</dbReference>
<dbReference type="Pfam" id="PF00498">
    <property type="entry name" value="FHA"/>
    <property type="match status" value="1"/>
</dbReference>
<dbReference type="Proteomes" id="UP001248709">
    <property type="component" value="Unassembled WGS sequence"/>
</dbReference>
<dbReference type="PROSITE" id="PS50006">
    <property type="entry name" value="FHA_DOMAIN"/>
    <property type="match status" value="1"/>
</dbReference>
<feature type="domain" description="FHA" evidence="3">
    <location>
        <begin position="448"/>
        <end position="498"/>
    </location>
</feature>
<organism evidence="4 5">
    <name type="scientific">Paenibacillus forsythiae</name>
    <dbReference type="NCBI Taxonomy" id="365616"/>
    <lineage>
        <taxon>Bacteria</taxon>
        <taxon>Bacillati</taxon>
        <taxon>Bacillota</taxon>
        <taxon>Bacilli</taxon>
        <taxon>Bacillales</taxon>
        <taxon>Paenibacillaceae</taxon>
        <taxon>Paenibacillus</taxon>
    </lineage>
</organism>
<dbReference type="RefSeq" id="WP_025699931.1">
    <property type="nucleotide sequence ID" value="NZ_JAUSUY010000005.1"/>
</dbReference>
<feature type="compositionally biased region" description="Basic and acidic residues" evidence="1">
    <location>
        <begin position="231"/>
        <end position="249"/>
    </location>
</feature>
<protein>
    <recommendedName>
        <fullName evidence="3">FHA domain-containing protein</fullName>
    </recommendedName>
</protein>
<accession>A0ABU3H5E4</accession>
<dbReference type="InterPro" id="IPR000253">
    <property type="entry name" value="FHA_dom"/>
</dbReference>
<feature type="transmembrane region" description="Helical" evidence="2">
    <location>
        <begin position="298"/>
        <end position="319"/>
    </location>
</feature>
<keyword evidence="2" id="KW-0812">Transmembrane</keyword>
<keyword evidence="5" id="KW-1185">Reference proteome</keyword>
<dbReference type="Gene3D" id="2.60.200.20">
    <property type="match status" value="1"/>
</dbReference>
<dbReference type="SUPFAM" id="SSF49879">
    <property type="entry name" value="SMAD/FHA domain"/>
    <property type="match status" value="1"/>
</dbReference>
<feature type="transmembrane region" description="Helical" evidence="2">
    <location>
        <begin position="274"/>
        <end position="292"/>
    </location>
</feature>
<dbReference type="InterPro" id="IPR008984">
    <property type="entry name" value="SMAD_FHA_dom_sf"/>
</dbReference>
<reference evidence="4 5" key="1">
    <citation type="submission" date="2023-07" db="EMBL/GenBank/DDBJ databases">
        <title>Genomic Encyclopedia of Type Strains, Phase IV (KMG-IV): sequencing the most valuable type-strain genomes for metagenomic binning, comparative biology and taxonomic classification.</title>
        <authorList>
            <person name="Goeker M."/>
        </authorList>
    </citation>
    <scope>NUCLEOTIDE SEQUENCE [LARGE SCALE GENOMIC DNA]</scope>
    <source>
        <strain evidence="4 5">T98</strain>
    </source>
</reference>
<gene>
    <name evidence="4" type="ORF">J2Z22_001557</name>
</gene>
<evidence type="ECO:0000259" key="3">
    <source>
        <dbReference type="PROSITE" id="PS50006"/>
    </source>
</evidence>
<evidence type="ECO:0000313" key="4">
    <source>
        <dbReference type="EMBL" id="MDT3426037.1"/>
    </source>
</evidence>
<name>A0ABU3H5E4_9BACL</name>
<dbReference type="CDD" id="cd00060">
    <property type="entry name" value="FHA"/>
    <property type="match status" value="1"/>
</dbReference>
<evidence type="ECO:0000313" key="5">
    <source>
        <dbReference type="Proteomes" id="UP001248709"/>
    </source>
</evidence>
<sequence>MFGLTRDFVQQEGIRMVLGGQEGIPVSQLNTVQSRMLSSLSIPHHLRLFLKEVDLSVTLEYSVSGKKLLSHLLKGARLSLAELYGLLLQVAQGMEAGRLHMLRPEQYTLHEDYIFIEGPLQTGKVYLTYVPLQTIDSSQSLGESLKGLIMALMPSVTELSGDGVQRLLHYCGEDECTALGWKELLSALLTEDAGERHSIVNAETEAAASSSSEAAKLPVAEWMGGSSFFQDKQDNVKPGGEKKSRWKDGDEAEPDLALDSVRPPDGKGSSKKTYILLGCILVDALMWKYVYLDRPGRLQLVLCGFATVALAVISGIAWMGRIGRGKSEEEEMPEEGADDPGFTLTAGFGSARPFGRQDKLEEARQLQSAPVERSKRVAAGILEFKSEEKGWSEKTKTSDSGLATVLLPREKVPASAEAKQREGGLPYLERTEDGSERREKIELNRTSFIIGRSPEVAQYVETSEGASRVHAEIFRSGGGYMLKDLDSRNGTRFKGETIIPYKEYPLDDGDVFTIVKGNYIFHQRL</sequence>
<keyword evidence="2" id="KW-0472">Membrane</keyword>
<dbReference type="SMART" id="SM00240">
    <property type="entry name" value="FHA"/>
    <property type="match status" value="1"/>
</dbReference>
<comment type="caution">
    <text evidence="4">The sequence shown here is derived from an EMBL/GenBank/DDBJ whole genome shotgun (WGS) entry which is preliminary data.</text>
</comment>
<feature type="region of interest" description="Disordered" evidence="1">
    <location>
        <begin position="229"/>
        <end position="269"/>
    </location>
</feature>
<dbReference type="EMBL" id="JAUSUY010000005">
    <property type="protein sequence ID" value="MDT3426037.1"/>
    <property type="molecule type" value="Genomic_DNA"/>
</dbReference>
<dbReference type="InterPro" id="IPR045962">
    <property type="entry name" value="DUF6382"/>
</dbReference>